<dbReference type="AlphaFoldDB" id="A0A4Z2EHV1"/>
<keyword evidence="3" id="KW-1185">Reference proteome</keyword>
<gene>
    <name evidence="2" type="ORF">EYF80_061325</name>
</gene>
<dbReference type="EMBL" id="SRLO01006801">
    <property type="protein sequence ID" value="TNN28527.1"/>
    <property type="molecule type" value="Genomic_DNA"/>
</dbReference>
<feature type="compositionally biased region" description="Low complexity" evidence="1">
    <location>
        <begin position="44"/>
        <end position="64"/>
    </location>
</feature>
<accession>A0A4Z2EHV1</accession>
<sequence>MSAWTTFRCLRLSSWTSQCSAPSPSDGISGAVQKHPEPGRNCNSQAAPGRSSSSSSSSPASATGRARDAARTPSTTDALRRGAP</sequence>
<dbReference type="Proteomes" id="UP000314294">
    <property type="component" value="Unassembled WGS sequence"/>
</dbReference>
<proteinExistence type="predicted"/>
<evidence type="ECO:0000313" key="3">
    <source>
        <dbReference type="Proteomes" id="UP000314294"/>
    </source>
</evidence>
<protein>
    <submittedName>
        <fullName evidence="2">Uncharacterized protein</fullName>
    </submittedName>
</protein>
<evidence type="ECO:0000313" key="2">
    <source>
        <dbReference type="EMBL" id="TNN28527.1"/>
    </source>
</evidence>
<evidence type="ECO:0000256" key="1">
    <source>
        <dbReference type="SAM" id="MobiDB-lite"/>
    </source>
</evidence>
<organism evidence="2 3">
    <name type="scientific">Liparis tanakae</name>
    <name type="common">Tanaka's snailfish</name>
    <dbReference type="NCBI Taxonomy" id="230148"/>
    <lineage>
        <taxon>Eukaryota</taxon>
        <taxon>Metazoa</taxon>
        <taxon>Chordata</taxon>
        <taxon>Craniata</taxon>
        <taxon>Vertebrata</taxon>
        <taxon>Euteleostomi</taxon>
        <taxon>Actinopterygii</taxon>
        <taxon>Neopterygii</taxon>
        <taxon>Teleostei</taxon>
        <taxon>Neoteleostei</taxon>
        <taxon>Acanthomorphata</taxon>
        <taxon>Eupercaria</taxon>
        <taxon>Perciformes</taxon>
        <taxon>Cottioidei</taxon>
        <taxon>Cottales</taxon>
        <taxon>Liparidae</taxon>
        <taxon>Liparis</taxon>
    </lineage>
</organism>
<comment type="caution">
    <text evidence="2">The sequence shown here is derived from an EMBL/GenBank/DDBJ whole genome shotgun (WGS) entry which is preliminary data.</text>
</comment>
<reference evidence="2 3" key="1">
    <citation type="submission" date="2019-03" db="EMBL/GenBank/DDBJ databases">
        <title>First draft genome of Liparis tanakae, snailfish: a comprehensive survey of snailfish specific genes.</title>
        <authorList>
            <person name="Kim W."/>
            <person name="Song I."/>
            <person name="Jeong J.-H."/>
            <person name="Kim D."/>
            <person name="Kim S."/>
            <person name="Ryu S."/>
            <person name="Song J.Y."/>
            <person name="Lee S.K."/>
        </authorList>
    </citation>
    <scope>NUCLEOTIDE SEQUENCE [LARGE SCALE GENOMIC DNA]</scope>
    <source>
        <tissue evidence="2">Muscle</tissue>
    </source>
</reference>
<name>A0A4Z2EHV1_9TELE</name>
<feature type="region of interest" description="Disordered" evidence="1">
    <location>
        <begin position="16"/>
        <end position="84"/>
    </location>
</feature>